<dbReference type="PANTHER" id="PTHR36505">
    <property type="entry name" value="BLR1072 PROTEIN"/>
    <property type="match status" value="1"/>
</dbReference>
<dbReference type="AlphaFoldDB" id="A0A1H7MUH4"/>
<feature type="region of interest" description="Disordered" evidence="1">
    <location>
        <begin position="1"/>
        <end position="30"/>
    </location>
</feature>
<proteinExistence type="predicted"/>
<dbReference type="Proteomes" id="UP000199120">
    <property type="component" value="Unassembled WGS sequence"/>
</dbReference>
<dbReference type="InterPro" id="IPR027275">
    <property type="entry name" value="PRC-brl_dom"/>
</dbReference>
<feature type="compositionally biased region" description="Basic and acidic residues" evidence="1">
    <location>
        <begin position="161"/>
        <end position="170"/>
    </location>
</feature>
<feature type="domain" description="PRC-barrel" evidence="2">
    <location>
        <begin position="31"/>
        <end position="107"/>
    </location>
</feature>
<dbReference type="OrthoDB" id="286778at2"/>
<organism evidence="3 4">
    <name type="scientific">Paraburkholderia caballeronis</name>
    <dbReference type="NCBI Taxonomy" id="416943"/>
    <lineage>
        <taxon>Bacteria</taxon>
        <taxon>Pseudomonadati</taxon>
        <taxon>Pseudomonadota</taxon>
        <taxon>Betaproteobacteria</taxon>
        <taxon>Burkholderiales</taxon>
        <taxon>Burkholderiaceae</taxon>
        <taxon>Paraburkholderia</taxon>
    </lineage>
</organism>
<dbReference type="EMBL" id="FOAJ01000005">
    <property type="protein sequence ID" value="SEL14922.1"/>
    <property type="molecule type" value="Genomic_DNA"/>
</dbReference>
<accession>A0A1H7MUH4</accession>
<keyword evidence="4" id="KW-1185">Reference proteome</keyword>
<evidence type="ECO:0000313" key="3">
    <source>
        <dbReference type="EMBL" id="SEL14922.1"/>
    </source>
</evidence>
<dbReference type="InterPro" id="IPR011033">
    <property type="entry name" value="PRC_barrel-like_sf"/>
</dbReference>
<dbReference type="RefSeq" id="WP_090543454.1">
    <property type="nucleotide sequence ID" value="NZ_FNSR01000001.1"/>
</dbReference>
<evidence type="ECO:0000313" key="4">
    <source>
        <dbReference type="Proteomes" id="UP000199120"/>
    </source>
</evidence>
<dbReference type="PANTHER" id="PTHR36505:SF1">
    <property type="entry name" value="BLR1072 PROTEIN"/>
    <property type="match status" value="1"/>
</dbReference>
<name>A0A1H7MUH4_9BURK</name>
<protein>
    <submittedName>
        <fullName evidence="3">PRC-barrel domain-containing protein</fullName>
    </submittedName>
</protein>
<dbReference type="SUPFAM" id="SSF50346">
    <property type="entry name" value="PRC-barrel domain"/>
    <property type="match status" value="1"/>
</dbReference>
<evidence type="ECO:0000259" key="2">
    <source>
        <dbReference type="Pfam" id="PF05239"/>
    </source>
</evidence>
<dbReference type="Gene3D" id="2.30.30.240">
    <property type="entry name" value="PRC-barrel domain"/>
    <property type="match status" value="1"/>
</dbReference>
<reference evidence="4" key="1">
    <citation type="submission" date="2016-10" db="EMBL/GenBank/DDBJ databases">
        <authorList>
            <person name="Varghese N."/>
            <person name="Submissions S."/>
        </authorList>
    </citation>
    <scope>NUCLEOTIDE SEQUENCE [LARGE SCALE GENOMIC DNA]</scope>
    <source>
        <strain evidence="4">LMG 26416</strain>
    </source>
</reference>
<feature type="compositionally biased region" description="Polar residues" evidence="1">
    <location>
        <begin position="1"/>
        <end position="16"/>
    </location>
</feature>
<dbReference type="STRING" id="416943.SAMN05445871_1410"/>
<gene>
    <name evidence="3" type="ORF">SAMN05192542_105184</name>
</gene>
<feature type="region of interest" description="Disordered" evidence="1">
    <location>
        <begin position="147"/>
        <end position="170"/>
    </location>
</feature>
<sequence>MNTFDSTNRPLNSNTGAAIVGSGTGDGPGPNVMAADTLTGNKLFTSDHQEIGKISEIMLDVRDGRIAYAVLSSGSFFGMGGKLHAIPWNALILDTDEKCFRLDVTSDRVKNAPAFDKEHWPAMADEQWGSSLHKYYNRQPYWLGSRDVAGTLPPEPQGAFVDHEKDRNKP</sequence>
<evidence type="ECO:0000256" key="1">
    <source>
        <dbReference type="SAM" id="MobiDB-lite"/>
    </source>
</evidence>
<dbReference type="Pfam" id="PF05239">
    <property type="entry name" value="PRC"/>
    <property type="match status" value="1"/>
</dbReference>